<gene>
    <name evidence="7 8" type="primary">deoC</name>
    <name evidence="8" type="ORF">CB4_01354</name>
</gene>
<dbReference type="Pfam" id="PF01791">
    <property type="entry name" value="DeoC"/>
    <property type="match status" value="1"/>
</dbReference>
<dbReference type="Gene3D" id="3.20.20.70">
    <property type="entry name" value="Aldolase class I"/>
    <property type="match status" value="1"/>
</dbReference>
<dbReference type="InterPro" id="IPR028581">
    <property type="entry name" value="DeoC_typeI"/>
</dbReference>
<dbReference type="PIRSF" id="PIRSF001357">
    <property type="entry name" value="DeoC"/>
    <property type="match status" value="1"/>
</dbReference>
<dbReference type="InterPro" id="IPR013785">
    <property type="entry name" value="Aldolase_TIM"/>
</dbReference>
<evidence type="ECO:0000313" key="9">
    <source>
        <dbReference type="Proteomes" id="UP000217696"/>
    </source>
</evidence>
<keyword evidence="2 7" id="KW-0963">Cytoplasm</keyword>
<dbReference type="GO" id="GO:0005737">
    <property type="term" value="C:cytoplasm"/>
    <property type="evidence" value="ECO:0007669"/>
    <property type="project" value="UniProtKB-SubCell"/>
</dbReference>
<dbReference type="NCBIfam" id="TIGR00126">
    <property type="entry name" value="deoC"/>
    <property type="match status" value="1"/>
</dbReference>
<comment type="catalytic activity">
    <reaction evidence="5 7">
        <text>2-deoxy-D-ribose 5-phosphate = D-glyceraldehyde 3-phosphate + acetaldehyde</text>
        <dbReference type="Rhea" id="RHEA:12821"/>
        <dbReference type="ChEBI" id="CHEBI:15343"/>
        <dbReference type="ChEBI" id="CHEBI:59776"/>
        <dbReference type="ChEBI" id="CHEBI:62877"/>
        <dbReference type="EC" id="4.1.2.4"/>
    </reaction>
</comment>
<proteinExistence type="inferred from homology"/>
<protein>
    <recommendedName>
        <fullName evidence="7">Deoxyribose-phosphate aldolase</fullName>
        <shortName evidence="7">DERA</shortName>
        <ecNumber evidence="7">4.1.2.4</ecNumber>
    </recommendedName>
    <alternativeName>
        <fullName evidence="7">2-deoxy-D-ribose 5-phosphate aldolase</fullName>
    </alternativeName>
    <alternativeName>
        <fullName evidence="7">Phosphodeoxyriboaldolase</fullName>
        <shortName evidence="7">Deoxyriboaldolase</shortName>
    </alternativeName>
</protein>
<keyword evidence="3 7" id="KW-0456">Lyase</keyword>
<evidence type="ECO:0000313" key="8">
    <source>
        <dbReference type="EMBL" id="BAU27185.1"/>
    </source>
</evidence>
<dbReference type="InterPro" id="IPR011343">
    <property type="entry name" value="DeoC"/>
</dbReference>
<keyword evidence="4 7" id="KW-0704">Schiff base</keyword>
<dbReference type="GO" id="GO:0004139">
    <property type="term" value="F:deoxyribose-phosphate aldolase activity"/>
    <property type="evidence" value="ECO:0007669"/>
    <property type="project" value="UniProtKB-UniRule"/>
</dbReference>
<dbReference type="EMBL" id="AP017312">
    <property type="protein sequence ID" value="BAU27185.1"/>
    <property type="molecule type" value="Genomic_DNA"/>
</dbReference>
<dbReference type="GO" id="GO:0006018">
    <property type="term" value="P:2-deoxyribose 1-phosphate catabolic process"/>
    <property type="evidence" value="ECO:0007669"/>
    <property type="project" value="UniProtKB-UniRule"/>
</dbReference>
<comment type="subcellular location">
    <subcellularLocation>
        <location evidence="7">Cytoplasm</location>
    </subcellularLocation>
</comment>
<evidence type="ECO:0000256" key="2">
    <source>
        <dbReference type="ARBA" id="ARBA00022490"/>
    </source>
</evidence>
<evidence type="ECO:0000256" key="1">
    <source>
        <dbReference type="ARBA" id="ARBA00010936"/>
    </source>
</evidence>
<feature type="active site" description="Schiff-base intermediate with acetaldehyde" evidence="7">
    <location>
        <position position="153"/>
    </location>
</feature>
<evidence type="ECO:0000256" key="6">
    <source>
        <dbReference type="ARBA" id="ARBA00056337"/>
    </source>
</evidence>
<feature type="active site" description="Proton donor/acceptor" evidence="7">
    <location>
        <position position="182"/>
    </location>
</feature>
<evidence type="ECO:0000256" key="3">
    <source>
        <dbReference type="ARBA" id="ARBA00023239"/>
    </source>
</evidence>
<dbReference type="SUPFAM" id="SSF51569">
    <property type="entry name" value="Aldolase"/>
    <property type="match status" value="1"/>
</dbReference>
<dbReference type="UniPathway" id="UPA00002">
    <property type="reaction ID" value="UER00468"/>
</dbReference>
<dbReference type="PANTHER" id="PTHR10889">
    <property type="entry name" value="DEOXYRIBOSE-PHOSPHATE ALDOLASE"/>
    <property type="match status" value="1"/>
</dbReference>
<dbReference type="EC" id="4.1.2.4" evidence="7"/>
<evidence type="ECO:0000256" key="7">
    <source>
        <dbReference type="HAMAP-Rule" id="MF_00114"/>
    </source>
</evidence>
<dbReference type="AlphaFoldDB" id="A0A0U5ATV9"/>
<dbReference type="HAMAP" id="MF_00114">
    <property type="entry name" value="DeoC_type1"/>
    <property type="match status" value="1"/>
</dbReference>
<organism evidence="8 9">
    <name type="scientific">Aneurinibacillus soli</name>
    <dbReference type="NCBI Taxonomy" id="1500254"/>
    <lineage>
        <taxon>Bacteria</taxon>
        <taxon>Bacillati</taxon>
        <taxon>Bacillota</taxon>
        <taxon>Bacilli</taxon>
        <taxon>Bacillales</taxon>
        <taxon>Paenibacillaceae</taxon>
        <taxon>Aneurinibacillus group</taxon>
        <taxon>Aneurinibacillus</taxon>
    </lineage>
</organism>
<comment type="function">
    <text evidence="6 7">Catalyzes a reversible aldol reaction between acetaldehyde and D-glyceraldehyde 3-phosphate to generate 2-deoxy-D-ribose 5-phosphate.</text>
</comment>
<dbReference type="InterPro" id="IPR002915">
    <property type="entry name" value="DeoC/FbaB/LacD_aldolase"/>
</dbReference>
<evidence type="ECO:0000256" key="5">
    <source>
        <dbReference type="ARBA" id="ARBA00048791"/>
    </source>
</evidence>
<dbReference type="CDD" id="cd00959">
    <property type="entry name" value="DeoC"/>
    <property type="match status" value="1"/>
</dbReference>
<feature type="active site" description="Proton donor/acceptor" evidence="7">
    <location>
        <position position="91"/>
    </location>
</feature>
<accession>A0A0U5ATV9</accession>
<sequence>MKRELALYIDHTLLAPEASAAQIDRLCQEAREHGFYAVCINPYWVRRAKQELVGSNVKVATVIGFPLGAAVTEVKAFEAAKAVEDGADELDMVLNIGALKSGEDEEVRRDIAAVVAAAASRPVKVIIETGLLTEAEKVQACRLSEEAGAQFVKTSTGFGPGGATVEDVALMRRTVGDTVSVKASGGVRTYEAAKAMIRAGADRIGTSSGIAIVSSAEGDGGA</sequence>
<dbReference type="SMART" id="SM01133">
    <property type="entry name" value="DeoC"/>
    <property type="match status" value="1"/>
</dbReference>
<dbReference type="KEGG" id="asoc:CB4_01354"/>
<dbReference type="FunFam" id="3.20.20.70:FF:000044">
    <property type="entry name" value="Deoxyribose-phosphate aldolase"/>
    <property type="match status" value="1"/>
</dbReference>
<dbReference type="GO" id="GO:0016052">
    <property type="term" value="P:carbohydrate catabolic process"/>
    <property type="evidence" value="ECO:0007669"/>
    <property type="project" value="TreeGrafter"/>
</dbReference>
<reference evidence="8 9" key="1">
    <citation type="submission" date="2015-12" db="EMBL/GenBank/DDBJ databases">
        <title>Genome sequence of Aneurinibacillus soli.</title>
        <authorList>
            <person name="Lee J.S."/>
            <person name="Lee K.C."/>
            <person name="Kim K.K."/>
            <person name="Lee B.W."/>
        </authorList>
    </citation>
    <scope>NUCLEOTIDE SEQUENCE [LARGE SCALE GENOMIC DNA]</scope>
    <source>
        <strain evidence="8 9">CB4</strain>
    </source>
</reference>
<dbReference type="Proteomes" id="UP000217696">
    <property type="component" value="Chromosome"/>
</dbReference>
<dbReference type="OrthoDB" id="9778711at2"/>
<dbReference type="PANTHER" id="PTHR10889:SF1">
    <property type="entry name" value="DEOXYRIBOSE-PHOSPHATE ALDOLASE"/>
    <property type="match status" value="1"/>
</dbReference>
<comment type="pathway">
    <text evidence="7">Carbohydrate degradation; 2-deoxy-D-ribose 1-phosphate degradation; D-glyceraldehyde 3-phosphate and acetaldehyde from 2-deoxy-alpha-D-ribose 1-phosphate: step 2/2.</text>
</comment>
<name>A0A0U5ATV9_9BACL</name>
<dbReference type="RefSeq" id="WP_096464324.1">
    <property type="nucleotide sequence ID" value="NZ_AP017312.1"/>
</dbReference>
<comment type="similarity">
    <text evidence="1 7">Belongs to the DeoC/FbaB aldolase family. DeoC type 1 subfamily.</text>
</comment>
<dbReference type="GO" id="GO:0009264">
    <property type="term" value="P:deoxyribonucleotide catabolic process"/>
    <property type="evidence" value="ECO:0007669"/>
    <property type="project" value="UniProtKB-UniRule"/>
</dbReference>
<evidence type="ECO:0000256" key="4">
    <source>
        <dbReference type="ARBA" id="ARBA00023270"/>
    </source>
</evidence>
<keyword evidence="9" id="KW-1185">Reference proteome</keyword>